<accession>A0A445JL29</accession>
<dbReference type="EMBL" id="QZWG01000008">
    <property type="protein sequence ID" value="RZB99119.1"/>
    <property type="molecule type" value="Genomic_DNA"/>
</dbReference>
<evidence type="ECO:0000256" key="1">
    <source>
        <dbReference type="SAM" id="MobiDB-lite"/>
    </source>
</evidence>
<gene>
    <name evidence="2" type="ORF">D0Y65_021833</name>
</gene>
<sequence length="163" mass="18926">MKRYRTLLFSVKEQGLETRKLRKLLAKEEEEEEVQKDVQRDSKETGNRLPESKNSVRRFFKEKALRFVKINVDVFVEWEKDLRERTGSVTVLKIFFDERLIGGLVELNALRKNGDEELERRLTTPVGEGPLAPMYGFDEATEVEEAAVATYVRHHGCAPSKVR</sequence>
<dbReference type="AlphaFoldDB" id="A0A445JL29"/>
<proteinExistence type="predicted"/>
<dbReference type="SUPFAM" id="SSF52833">
    <property type="entry name" value="Thioredoxin-like"/>
    <property type="match status" value="1"/>
</dbReference>
<reference evidence="2 3" key="1">
    <citation type="submission" date="2018-09" db="EMBL/GenBank/DDBJ databases">
        <title>A high-quality reference genome of wild soybean provides a powerful tool to mine soybean genomes.</title>
        <authorList>
            <person name="Xie M."/>
            <person name="Chung C.Y.L."/>
            <person name="Li M.-W."/>
            <person name="Wong F.-L."/>
            <person name="Chan T.-F."/>
            <person name="Lam H.-M."/>
        </authorList>
    </citation>
    <scope>NUCLEOTIDE SEQUENCE [LARGE SCALE GENOMIC DNA]</scope>
    <source>
        <strain evidence="3">cv. W05</strain>
        <tissue evidence="2">Hypocotyl of etiolated seedlings</tissue>
    </source>
</reference>
<protein>
    <submittedName>
        <fullName evidence="2">Uncharacterized protein</fullName>
    </submittedName>
</protein>
<feature type="compositionally biased region" description="Basic and acidic residues" evidence="1">
    <location>
        <begin position="35"/>
        <end position="46"/>
    </location>
</feature>
<evidence type="ECO:0000313" key="2">
    <source>
        <dbReference type="EMBL" id="RZB99119.1"/>
    </source>
</evidence>
<evidence type="ECO:0000313" key="3">
    <source>
        <dbReference type="Proteomes" id="UP000289340"/>
    </source>
</evidence>
<dbReference type="PANTHER" id="PTHR46361">
    <property type="entry name" value="ELECTRON CARRIER/ PROTEIN DISULFIDE OXIDOREDUCTASE"/>
    <property type="match status" value="1"/>
</dbReference>
<keyword evidence="3" id="KW-1185">Reference proteome</keyword>
<dbReference type="Gene3D" id="3.40.30.10">
    <property type="entry name" value="Glutaredoxin"/>
    <property type="match status" value="1"/>
</dbReference>
<dbReference type="InterPro" id="IPR036249">
    <property type="entry name" value="Thioredoxin-like_sf"/>
</dbReference>
<name>A0A445JL29_GLYSO</name>
<dbReference type="Proteomes" id="UP000289340">
    <property type="component" value="Chromosome 8"/>
</dbReference>
<dbReference type="PROSITE" id="PS51354">
    <property type="entry name" value="GLUTAREDOXIN_2"/>
    <property type="match status" value="1"/>
</dbReference>
<organism evidence="2 3">
    <name type="scientific">Glycine soja</name>
    <name type="common">Wild soybean</name>
    <dbReference type="NCBI Taxonomy" id="3848"/>
    <lineage>
        <taxon>Eukaryota</taxon>
        <taxon>Viridiplantae</taxon>
        <taxon>Streptophyta</taxon>
        <taxon>Embryophyta</taxon>
        <taxon>Tracheophyta</taxon>
        <taxon>Spermatophyta</taxon>
        <taxon>Magnoliopsida</taxon>
        <taxon>eudicotyledons</taxon>
        <taxon>Gunneridae</taxon>
        <taxon>Pentapetalae</taxon>
        <taxon>rosids</taxon>
        <taxon>fabids</taxon>
        <taxon>Fabales</taxon>
        <taxon>Fabaceae</taxon>
        <taxon>Papilionoideae</taxon>
        <taxon>50 kb inversion clade</taxon>
        <taxon>NPAAA clade</taxon>
        <taxon>indigoferoid/millettioid clade</taxon>
        <taxon>Phaseoleae</taxon>
        <taxon>Glycine</taxon>
        <taxon>Glycine subgen. Soja</taxon>
    </lineage>
</organism>
<comment type="caution">
    <text evidence="2">The sequence shown here is derived from an EMBL/GenBank/DDBJ whole genome shotgun (WGS) entry which is preliminary data.</text>
</comment>
<feature type="region of interest" description="Disordered" evidence="1">
    <location>
        <begin position="28"/>
        <end position="50"/>
    </location>
</feature>
<dbReference type="PANTHER" id="PTHR46361:SF4">
    <property type="entry name" value="DISHEVELLED_EGL-10_LECKSTRIN DOMAIN PROTEIN"/>
    <property type="match status" value="1"/>
</dbReference>